<organism evidence="1 2">
    <name type="scientific">Pseudomonas trivialis</name>
    <dbReference type="NCBI Taxonomy" id="200450"/>
    <lineage>
        <taxon>Bacteria</taxon>
        <taxon>Pseudomonadati</taxon>
        <taxon>Pseudomonadota</taxon>
        <taxon>Gammaproteobacteria</taxon>
        <taxon>Pseudomonadales</taxon>
        <taxon>Pseudomonadaceae</taxon>
        <taxon>Pseudomonas</taxon>
    </lineage>
</organism>
<protein>
    <submittedName>
        <fullName evidence="1">Uncharacterized protein</fullName>
    </submittedName>
</protein>
<evidence type="ECO:0000313" key="1">
    <source>
        <dbReference type="EMBL" id="AKS08665.1"/>
    </source>
</evidence>
<dbReference type="Proteomes" id="UP000036608">
    <property type="component" value="Chromosome"/>
</dbReference>
<dbReference type="AlphaFoldDB" id="A0A0H5AGC3"/>
<name>A0A0H5AGC3_9PSED</name>
<dbReference type="PATRIC" id="fig|200450.3.peg.4496"/>
<reference evidence="1 2" key="1">
    <citation type="journal article" date="2015" name="Genome Announc.">
        <title>Complete Genome Sequence of the Rhizobacterium Pseudomonas trivialis Strain IHBB745 with Multiple Plant Growth-Promoting Activities and Tolerance to Desiccation and Alkalinity.</title>
        <authorList>
            <person name="Gulati A."/>
            <person name="Swarnkar M.K."/>
            <person name="Vyas P."/>
            <person name="Rahi P."/>
            <person name="Thakur R."/>
            <person name="Thakur N."/>
            <person name="Singh A.K."/>
        </authorList>
    </citation>
    <scope>NUCLEOTIDE SEQUENCE [LARGE SCALE GENOMIC DNA]</scope>
    <source>
        <strain evidence="2">745</strain>
    </source>
</reference>
<reference evidence="2" key="2">
    <citation type="submission" date="2015-05" db="EMBL/GenBank/DDBJ databases">
        <authorList>
            <person name="Swarnkar M.K."/>
            <person name="Vyas P."/>
            <person name="Rahi P."/>
            <person name="Thakur R."/>
            <person name="Thakur N."/>
            <person name="Singh A.K."/>
            <person name="Gulati A."/>
        </authorList>
    </citation>
    <scope>NUCLEOTIDE SEQUENCE [LARGE SCALE GENOMIC DNA]</scope>
    <source>
        <strain evidence="2">745</strain>
    </source>
</reference>
<evidence type="ECO:0000313" key="2">
    <source>
        <dbReference type="Proteomes" id="UP000036608"/>
    </source>
</evidence>
<accession>A0A0H5AGC3</accession>
<dbReference type="EMBL" id="CP011507">
    <property type="protein sequence ID" value="AKS08665.1"/>
    <property type="molecule type" value="Genomic_DNA"/>
</dbReference>
<proteinExistence type="predicted"/>
<dbReference type="KEGG" id="ptv:AA957_21895"/>
<gene>
    <name evidence="1" type="ORF">AA957_21895</name>
</gene>
<sequence>MVGQLVQTLGKLQRSLPEQVGVLTGYPVDGHVTDDARQQHGYRTLVVQRLDRNTLSALLD</sequence>